<evidence type="ECO:0000259" key="12">
    <source>
        <dbReference type="PROSITE" id="PS50261"/>
    </source>
</evidence>
<evidence type="ECO:0000256" key="1">
    <source>
        <dbReference type="ARBA" id="ARBA00004651"/>
    </source>
</evidence>
<protein>
    <submittedName>
        <fullName evidence="13">Uncharacterized protein</fullName>
    </submittedName>
</protein>
<dbReference type="InterPro" id="IPR036445">
    <property type="entry name" value="GPCR_2_extracell_dom_sf"/>
</dbReference>
<dbReference type="OrthoDB" id="5967113at2759"/>
<comment type="caution">
    <text evidence="13">The sequence shown here is derived from an EMBL/GenBank/DDBJ whole genome shotgun (WGS) entry which is preliminary data.</text>
</comment>
<comment type="subcellular location">
    <subcellularLocation>
        <location evidence="1">Cell membrane</location>
        <topology evidence="1">Multi-pass membrane protein</topology>
    </subcellularLocation>
</comment>
<evidence type="ECO:0000256" key="9">
    <source>
        <dbReference type="ARBA" id="ARBA00023224"/>
    </source>
</evidence>
<dbReference type="PANTHER" id="PTHR45620">
    <property type="entry name" value="PDF RECEPTOR-LIKE PROTEIN-RELATED"/>
    <property type="match status" value="1"/>
</dbReference>
<dbReference type="EMBL" id="CAJNOJ010000045">
    <property type="protein sequence ID" value="CAF0944560.1"/>
    <property type="molecule type" value="Genomic_DNA"/>
</dbReference>
<evidence type="ECO:0000256" key="4">
    <source>
        <dbReference type="ARBA" id="ARBA00022692"/>
    </source>
</evidence>
<keyword evidence="7 10" id="KW-0472">Membrane</keyword>
<dbReference type="InterPro" id="IPR001879">
    <property type="entry name" value="GPCR_2_extracellular_dom"/>
</dbReference>
<name>A0A814CTR1_ADIRI</name>
<dbReference type="PRINTS" id="PR00249">
    <property type="entry name" value="GPCRSECRETIN"/>
</dbReference>
<evidence type="ECO:0000256" key="6">
    <source>
        <dbReference type="ARBA" id="ARBA00023040"/>
    </source>
</evidence>
<evidence type="ECO:0000256" key="3">
    <source>
        <dbReference type="ARBA" id="ARBA00022475"/>
    </source>
</evidence>
<dbReference type="Pfam" id="PF02793">
    <property type="entry name" value="HRM"/>
    <property type="match status" value="1"/>
</dbReference>
<evidence type="ECO:0000259" key="11">
    <source>
        <dbReference type="PROSITE" id="PS50227"/>
    </source>
</evidence>
<evidence type="ECO:0000256" key="10">
    <source>
        <dbReference type="SAM" id="Phobius"/>
    </source>
</evidence>
<keyword evidence="4 10" id="KW-0812">Transmembrane</keyword>
<dbReference type="GO" id="GO:0007188">
    <property type="term" value="P:adenylate cyclase-modulating G protein-coupled receptor signaling pathway"/>
    <property type="evidence" value="ECO:0007669"/>
    <property type="project" value="TreeGrafter"/>
</dbReference>
<dbReference type="AlphaFoldDB" id="A0A814CTR1"/>
<evidence type="ECO:0000313" key="14">
    <source>
        <dbReference type="Proteomes" id="UP000663852"/>
    </source>
</evidence>
<dbReference type="Gene3D" id="1.20.1070.10">
    <property type="entry name" value="Rhodopsin 7-helix transmembrane proteins"/>
    <property type="match status" value="1"/>
</dbReference>
<feature type="transmembrane region" description="Helical" evidence="10">
    <location>
        <begin position="276"/>
        <end position="294"/>
    </location>
</feature>
<dbReference type="InterPro" id="IPR050332">
    <property type="entry name" value="GPCR_2"/>
</dbReference>
<comment type="similarity">
    <text evidence="2">Belongs to the G-protein coupled receptor 2 family.</text>
</comment>
<gene>
    <name evidence="13" type="ORF">EDS130_LOCUS11999</name>
</gene>
<keyword evidence="6" id="KW-0297">G-protein coupled receptor</keyword>
<keyword evidence="3" id="KW-1003">Cell membrane</keyword>
<dbReference type="SUPFAM" id="SSF111418">
    <property type="entry name" value="Hormone receptor domain"/>
    <property type="match status" value="1"/>
</dbReference>
<dbReference type="GO" id="GO:0007166">
    <property type="term" value="P:cell surface receptor signaling pathway"/>
    <property type="evidence" value="ECO:0007669"/>
    <property type="project" value="InterPro"/>
</dbReference>
<organism evidence="13 14">
    <name type="scientific">Adineta ricciae</name>
    <name type="common">Rotifer</name>
    <dbReference type="NCBI Taxonomy" id="249248"/>
    <lineage>
        <taxon>Eukaryota</taxon>
        <taxon>Metazoa</taxon>
        <taxon>Spiralia</taxon>
        <taxon>Gnathifera</taxon>
        <taxon>Rotifera</taxon>
        <taxon>Eurotatoria</taxon>
        <taxon>Bdelloidea</taxon>
        <taxon>Adinetida</taxon>
        <taxon>Adinetidae</taxon>
        <taxon>Adineta</taxon>
    </lineage>
</organism>
<evidence type="ECO:0000256" key="5">
    <source>
        <dbReference type="ARBA" id="ARBA00022989"/>
    </source>
</evidence>
<dbReference type="Pfam" id="PF00002">
    <property type="entry name" value="7tm_2"/>
    <property type="match status" value="1"/>
</dbReference>
<dbReference type="GO" id="GO:0008528">
    <property type="term" value="F:G protein-coupled peptide receptor activity"/>
    <property type="evidence" value="ECO:0007669"/>
    <property type="project" value="TreeGrafter"/>
</dbReference>
<feature type="transmembrane region" description="Helical" evidence="10">
    <location>
        <begin position="182"/>
        <end position="207"/>
    </location>
</feature>
<evidence type="ECO:0000256" key="7">
    <source>
        <dbReference type="ARBA" id="ARBA00023136"/>
    </source>
</evidence>
<keyword evidence="5 10" id="KW-1133">Transmembrane helix</keyword>
<evidence type="ECO:0000313" key="13">
    <source>
        <dbReference type="EMBL" id="CAF0944560.1"/>
    </source>
</evidence>
<dbReference type="GO" id="GO:0005886">
    <property type="term" value="C:plasma membrane"/>
    <property type="evidence" value="ECO:0007669"/>
    <property type="project" value="UniProtKB-SubCell"/>
</dbReference>
<evidence type="ECO:0000256" key="8">
    <source>
        <dbReference type="ARBA" id="ARBA00023170"/>
    </source>
</evidence>
<keyword evidence="8" id="KW-0675">Receptor</keyword>
<reference evidence="13" key="1">
    <citation type="submission" date="2021-02" db="EMBL/GenBank/DDBJ databases">
        <authorList>
            <person name="Nowell W R."/>
        </authorList>
    </citation>
    <scope>NUCLEOTIDE SEQUENCE</scope>
</reference>
<feature type="domain" description="G-protein coupled receptors family 2 profile 1" evidence="11">
    <location>
        <begin position="1"/>
        <end position="69"/>
    </location>
</feature>
<dbReference type="Gene3D" id="4.10.1240.10">
    <property type="entry name" value="GPCR, family 2, extracellular hormone receptor domain"/>
    <property type="match status" value="1"/>
</dbReference>
<dbReference type="SMART" id="SM00008">
    <property type="entry name" value="HormR"/>
    <property type="match status" value="1"/>
</dbReference>
<feature type="transmembrane region" description="Helical" evidence="10">
    <location>
        <begin position="363"/>
        <end position="384"/>
    </location>
</feature>
<keyword evidence="9" id="KW-0807">Transducer</keyword>
<feature type="domain" description="G-protein coupled receptors family 2 profile 2" evidence="12">
    <location>
        <begin position="96"/>
        <end position="424"/>
    </location>
</feature>
<dbReference type="Proteomes" id="UP000663852">
    <property type="component" value="Unassembled WGS sequence"/>
</dbReference>
<dbReference type="InterPro" id="IPR000832">
    <property type="entry name" value="GPCR_2_secretin-like"/>
</dbReference>
<sequence length="506" mass="58197">MLSIEDESLYCPPLLDNLCWPQTLANDSVTMPCASLAMGGVDPSKFVTRRCLPSGNWANVSYKPCVYPDVWELMMKFYIPRTVDQRKTYTDILQAVRIIELIGLSVSFVSVLVSLLIFLTFRSLYCSRTKIHINLLLAIFIQIVARIVNYGIEMKQRNTPSHFVPLACGTNASTPSPAAPSVLTYLCPLKVVFLQFSISAMFMWMLCEGIHLNNVLTVSVFKNHFKTYYFYIIGWIVPFCITLSWSIVMFLKESGRKCWANYNYLKYYYIVDGPRYAVMIINVIFLLNIIRVLLVKIKEGSEKQLRDKYVNVTKTLSIRSKSSSKEIRFPKKKPTSKHPPGILSSLKSCIHRRTRRGSMNTRFVRKAVKAAVFLLPLLGITHMLETFVSPDRQSIPLFALYCSVTYFLVTFQGFFCSLLYCFLNTEVRDTVSRRLRSTHTWTSCKQWLGRNDRYEKDMCSSADRTRLELLISRSVSRPKESTVQIDDRRLTTDVDDSCIQPLKTTC</sequence>
<proteinExistence type="inferred from homology"/>
<feature type="transmembrane region" description="Helical" evidence="10">
    <location>
        <begin position="404"/>
        <end position="423"/>
    </location>
</feature>
<evidence type="ECO:0000256" key="2">
    <source>
        <dbReference type="ARBA" id="ARBA00005314"/>
    </source>
</evidence>
<dbReference type="PANTHER" id="PTHR45620:SF17">
    <property type="entry name" value="PDF RECEPTOR"/>
    <property type="match status" value="1"/>
</dbReference>
<feature type="transmembrane region" description="Helical" evidence="10">
    <location>
        <begin position="228"/>
        <end position="251"/>
    </location>
</feature>
<feature type="transmembrane region" description="Helical" evidence="10">
    <location>
        <begin position="101"/>
        <end position="121"/>
    </location>
</feature>
<dbReference type="PROSITE" id="PS50227">
    <property type="entry name" value="G_PROTEIN_RECEP_F2_3"/>
    <property type="match status" value="1"/>
</dbReference>
<accession>A0A814CTR1</accession>
<feature type="transmembrane region" description="Helical" evidence="10">
    <location>
        <begin position="133"/>
        <end position="152"/>
    </location>
</feature>
<dbReference type="PROSITE" id="PS50261">
    <property type="entry name" value="G_PROTEIN_RECEP_F2_4"/>
    <property type="match status" value="1"/>
</dbReference>
<dbReference type="InterPro" id="IPR017981">
    <property type="entry name" value="GPCR_2-like_7TM"/>
</dbReference>